<dbReference type="EC" id="3.1.4.4" evidence="4"/>
<reference evidence="4 5" key="1">
    <citation type="submission" date="2024-06" db="EMBL/GenBank/DDBJ databases">
        <title>A chromosome level genome sequence of Diviner's sage (Salvia divinorum).</title>
        <authorList>
            <person name="Ford S.A."/>
            <person name="Ro D.-K."/>
            <person name="Ness R.W."/>
            <person name="Phillips M.A."/>
        </authorList>
    </citation>
    <scope>NUCLEOTIDE SEQUENCE [LARGE SCALE GENOMIC DNA]</scope>
    <source>
        <strain evidence="4">SAF-2024a</strain>
        <tissue evidence="4">Leaf</tissue>
    </source>
</reference>
<dbReference type="PANTHER" id="PTHR18896:SF133">
    <property type="entry name" value="PHOSPHOLIPASE D ZETA 2"/>
    <property type="match status" value="1"/>
</dbReference>
<keyword evidence="3" id="KW-0472">Membrane</keyword>
<keyword evidence="1" id="KW-0677">Repeat</keyword>
<evidence type="ECO:0000256" key="3">
    <source>
        <dbReference type="SAM" id="Phobius"/>
    </source>
</evidence>
<name>A0ABD1GZH2_SALDI</name>
<keyword evidence="5" id="KW-1185">Reference proteome</keyword>
<dbReference type="SUPFAM" id="SSF56024">
    <property type="entry name" value="Phospholipase D/nuclease"/>
    <property type="match status" value="1"/>
</dbReference>
<organism evidence="4 5">
    <name type="scientific">Salvia divinorum</name>
    <name type="common">Maria pastora</name>
    <name type="synonym">Diviner's sage</name>
    <dbReference type="NCBI Taxonomy" id="28513"/>
    <lineage>
        <taxon>Eukaryota</taxon>
        <taxon>Viridiplantae</taxon>
        <taxon>Streptophyta</taxon>
        <taxon>Embryophyta</taxon>
        <taxon>Tracheophyta</taxon>
        <taxon>Spermatophyta</taxon>
        <taxon>Magnoliopsida</taxon>
        <taxon>eudicotyledons</taxon>
        <taxon>Gunneridae</taxon>
        <taxon>Pentapetalae</taxon>
        <taxon>asterids</taxon>
        <taxon>lamiids</taxon>
        <taxon>Lamiales</taxon>
        <taxon>Lamiaceae</taxon>
        <taxon>Nepetoideae</taxon>
        <taxon>Mentheae</taxon>
        <taxon>Salviinae</taxon>
        <taxon>Salvia</taxon>
        <taxon>Salvia subgen. Calosphace</taxon>
    </lineage>
</organism>
<evidence type="ECO:0000256" key="2">
    <source>
        <dbReference type="ARBA" id="ARBA00023098"/>
    </source>
</evidence>
<evidence type="ECO:0000256" key="1">
    <source>
        <dbReference type="ARBA" id="ARBA00022737"/>
    </source>
</evidence>
<accession>A0ABD1GZH2</accession>
<evidence type="ECO:0000313" key="5">
    <source>
        <dbReference type="Proteomes" id="UP001567538"/>
    </source>
</evidence>
<dbReference type="GO" id="GO:0004630">
    <property type="term" value="F:phospholipase D activity"/>
    <property type="evidence" value="ECO:0007669"/>
    <property type="project" value="UniProtKB-EC"/>
</dbReference>
<keyword evidence="3" id="KW-0812">Transmembrane</keyword>
<dbReference type="AlphaFoldDB" id="A0ABD1GZH2"/>
<sequence length="92" mass="10787">MPLPGCQKCEPARTNQTEDSIHRAYCALIEEAEHFIYIENQFFISGVPEDEFIQNLVLESMYKRIMRAYKEKKCFRVIIVIPLLPGFQVLSF</sequence>
<keyword evidence="2" id="KW-0443">Lipid metabolism</keyword>
<protein>
    <submittedName>
        <fullName evidence="4">Phospholipase D zeta 2</fullName>
        <ecNumber evidence="4">3.1.4.4</ecNumber>
    </submittedName>
</protein>
<proteinExistence type="predicted"/>
<dbReference type="Gene3D" id="3.30.870.10">
    <property type="entry name" value="Endonuclease Chain A"/>
    <property type="match status" value="1"/>
</dbReference>
<dbReference type="InterPro" id="IPR015679">
    <property type="entry name" value="PLipase_D_fam"/>
</dbReference>
<gene>
    <name evidence="4" type="primary">PLPZETA2</name>
    <name evidence="4" type="ORF">AAHA92_17651</name>
</gene>
<dbReference type="EMBL" id="JBEAFC010000007">
    <property type="protein sequence ID" value="KAL1549559.1"/>
    <property type="molecule type" value="Genomic_DNA"/>
</dbReference>
<dbReference type="Proteomes" id="UP001567538">
    <property type="component" value="Unassembled WGS sequence"/>
</dbReference>
<dbReference type="PANTHER" id="PTHR18896">
    <property type="entry name" value="PHOSPHOLIPASE D"/>
    <property type="match status" value="1"/>
</dbReference>
<comment type="caution">
    <text evidence="4">The sequence shown here is derived from an EMBL/GenBank/DDBJ whole genome shotgun (WGS) entry which is preliminary data.</text>
</comment>
<dbReference type="GO" id="GO:0006629">
    <property type="term" value="P:lipid metabolic process"/>
    <property type="evidence" value="ECO:0007669"/>
    <property type="project" value="UniProtKB-KW"/>
</dbReference>
<keyword evidence="4" id="KW-0378">Hydrolase</keyword>
<keyword evidence="3" id="KW-1133">Transmembrane helix</keyword>
<feature type="transmembrane region" description="Helical" evidence="3">
    <location>
        <begin position="74"/>
        <end position="91"/>
    </location>
</feature>
<evidence type="ECO:0000313" key="4">
    <source>
        <dbReference type="EMBL" id="KAL1549559.1"/>
    </source>
</evidence>